<keyword evidence="1" id="KW-1133">Transmembrane helix</keyword>
<dbReference type="GO" id="GO:0016874">
    <property type="term" value="F:ligase activity"/>
    <property type="evidence" value="ECO:0007669"/>
    <property type="project" value="UniProtKB-KW"/>
</dbReference>
<keyword evidence="1" id="KW-0812">Transmembrane</keyword>
<dbReference type="EMBL" id="GBRD01016852">
    <property type="protein sequence ID" value="JAG48975.1"/>
    <property type="molecule type" value="Transcribed_RNA"/>
</dbReference>
<gene>
    <name evidence="2" type="primary">metG_0</name>
    <name evidence="2" type="ORF">CM83_14418</name>
    <name evidence="4" type="ORF">g.27952</name>
</gene>
<keyword evidence="2" id="KW-0436">Ligase</keyword>
<evidence type="ECO:0000256" key="1">
    <source>
        <dbReference type="SAM" id="Phobius"/>
    </source>
</evidence>
<evidence type="ECO:0000313" key="4">
    <source>
        <dbReference type="EMBL" id="JAQ07417.1"/>
    </source>
</evidence>
<reference evidence="2" key="2">
    <citation type="submission" date="2014-07" db="EMBL/GenBank/DDBJ databases">
        <authorList>
            <person name="Hull J."/>
        </authorList>
    </citation>
    <scope>NUCLEOTIDE SEQUENCE</scope>
</reference>
<dbReference type="AlphaFoldDB" id="A0A0A9XSV0"/>
<dbReference type="EMBL" id="GDHC01011212">
    <property type="protein sequence ID" value="JAQ07417.1"/>
    <property type="molecule type" value="Transcribed_RNA"/>
</dbReference>
<proteinExistence type="predicted"/>
<name>A0A0A9XSV0_LYGHE</name>
<accession>A0A0A9XSV0</accession>
<reference evidence="3" key="3">
    <citation type="submission" date="2014-09" db="EMBL/GenBank/DDBJ databases">
        <authorList>
            <person name="Magalhaes I.L.F."/>
            <person name="Oliveira U."/>
            <person name="Santos F.R."/>
            <person name="Vidigal T.H.D.A."/>
            <person name="Brescovit A.D."/>
            <person name="Santos A.J."/>
        </authorList>
    </citation>
    <scope>NUCLEOTIDE SEQUENCE</scope>
</reference>
<dbReference type="EMBL" id="GBHO01020560">
    <property type="protein sequence ID" value="JAG23044.1"/>
    <property type="molecule type" value="Transcribed_RNA"/>
</dbReference>
<reference evidence="2" key="1">
    <citation type="journal article" date="2014" name="PLoS ONE">
        <title>Transcriptome-Based Identification of ABC Transporters in the Western Tarnished Plant Bug Lygus hesperus.</title>
        <authorList>
            <person name="Hull J.J."/>
            <person name="Chaney K."/>
            <person name="Geib S.M."/>
            <person name="Fabrick J.A."/>
            <person name="Brent C.S."/>
            <person name="Walsh D."/>
            <person name="Lavine L.C."/>
        </authorList>
    </citation>
    <scope>NUCLEOTIDE SEQUENCE</scope>
</reference>
<organism evidence="2">
    <name type="scientific">Lygus hesperus</name>
    <name type="common">Western plant bug</name>
    <dbReference type="NCBI Taxonomy" id="30085"/>
    <lineage>
        <taxon>Eukaryota</taxon>
        <taxon>Metazoa</taxon>
        <taxon>Ecdysozoa</taxon>
        <taxon>Arthropoda</taxon>
        <taxon>Hexapoda</taxon>
        <taxon>Insecta</taxon>
        <taxon>Pterygota</taxon>
        <taxon>Neoptera</taxon>
        <taxon>Paraneoptera</taxon>
        <taxon>Hemiptera</taxon>
        <taxon>Heteroptera</taxon>
        <taxon>Panheteroptera</taxon>
        <taxon>Cimicomorpha</taxon>
        <taxon>Miridae</taxon>
        <taxon>Mirini</taxon>
        <taxon>Lygus</taxon>
    </lineage>
</organism>
<sequence>MDAKVLGLVTVFISTIPLGALGYALTKDDLEKKLDDARSHLNKDIPGRILNVLIGNAEVYLNQAGPSSLAAQCIYAKSKWYLKMYYDPLMKGFIQYESLLINNFGDEINDANFSNPTAINQLYEEIVGVVNTLDKDLQIWKEYISFTDTIIEGKYKACLALK</sequence>
<keyword evidence="1" id="KW-0472">Membrane</keyword>
<evidence type="ECO:0000313" key="3">
    <source>
        <dbReference type="EMBL" id="JAG48975.1"/>
    </source>
</evidence>
<evidence type="ECO:0000313" key="2">
    <source>
        <dbReference type="EMBL" id="JAG23044.1"/>
    </source>
</evidence>
<feature type="transmembrane region" description="Helical" evidence="1">
    <location>
        <begin position="6"/>
        <end position="25"/>
    </location>
</feature>
<reference evidence="4" key="4">
    <citation type="journal article" date="2016" name="Gigascience">
        <title>De novo construction of an expanded transcriptome assembly for the western tarnished plant bug, Lygus hesperus.</title>
        <authorList>
            <person name="Tassone E.E."/>
            <person name="Geib S.M."/>
            <person name="Hall B."/>
            <person name="Fabrick J.A."/>
            <person name="Brent C.S."/>
            <person name="Hull J.J."/>
        </authorList>
    </citation>
    <scope>NUCLEOTIDE SEQUENCE</scope>
</reference>
<protein>
    <submittedName>
        <fullName evidence="2">Methionine--tRNA ligase</fullName>
    </submittedName>
</protein>